<evidence type="ECO:0000313" key="2">
    <source>
        <dbReference type="EMBL" id="PZX45576.1"/>
    </source>
</evidence>
<dbReference type="SUPFAM" id="SSF111126">
    <property type="entry name" value="Ligand-binding domain in the NO signalling and Golgi transport"/>
    <property type="match status" value="1"/>
</dbReference>
<dbReference type="PANTHER" id="PTHR35090:SF1">
    <property type="entry name" value="SLR0144 PROTEIN"/>
    <property type="match status" value="1"/>
</dbReference>
<dbReference type="InterPro" id="IPR024096">
    <property type="entry name" value="NO_sig/Golgi_transp_ligand-bd"/>
</dbReference>
<dbReference type="InterPro" id="IPR004096">
    <property type="entry name" value="V4R"/>
</dbReference>
<dbReference type="EMBL" id="QKZQ01000006">
    <property type="protein sequence ID" value="PZX45576.1"/>
    <property type="molecule type" value="Genomic_DNA"/>
</dbReference>
<feature type="domain" description="4-vinyl reductase 4VR" evidence="1">
    <location>
        <begin position="131"/>
        <end position="191"/>
    </location>
</feature>
<dbReference type="SMART" id="SM00989">
    <property type="entry name" value="V4R"/>
    <property type="match status" value="1"/>
</dbReference>
<proteinExistence type="predicted"/>
<accession>A0A2W7QDT8</accession>
<organism evidence="2 3">
    <name type="scientific">Roseinatronobacter thiooxidans</name>
    <dbReference type="NCBI Taxonomy" id="121821"/>
    <lineage>
        <taxon>Bacteria</taxon>
        <taxon>Pseudomonadati</taxon>
        <taxon>Pseudomonadota</taxon>
        <taxon>Alphaproteobacteria</taxon>
        <taxon>Rhodobacterales</taxon>
        <taxon>Paracoccaceae</taxon>
        <taxon>Roseinatronobacter</taxon>
    </lineage>
</organism>
<dbReference type="Pfam" id="PF02830">
    <property type="entry name" value="V4R"/>
    <property type="match status" value="1"/>
</dbReference>
<dbReference type="OrthoDB" id="2080515at2"/>
<sequence>MKGQARIGPNAVLQHLPVLDAEIGEALRHALLYRAEIEAPPLDAGMLPEDEVARLHNAVRLFLPDRAPRIQRAAGLATGDYILAHRIPRLAQRLIRALPYALGARLLSAAIAKHAWTFAGSGKFRVVSHSPLVFEIAGNPLAQISADAPICQWHSAVFERLFSTLVWPSTHVQEVSCTATGAPACRFQIGPSYAQHTFSNRGALLQ</sequence>
<dbReference type="GO" id="GO:0030494">
    <property type="term" value="P:bacteriochlorophyll biosynthetic process"/>
    <property type="evidence" value="ECO:0007669"/>
    <property type="project" value="InterPro"/>
</dbReference>
<dbReference type="GO" id="GO:0015979">
    <property type="term" value="P:photosynthesis"/>
    <property type="evidence" value="ECO:0007669"/>
    <property type="project" value="InterPro"/>
</dbReference>
<evidence type="ECO:0000259" key="1">
    <source>
        <dbReference type="SMART" id="SM00989"/>
    </source>
</evidence>
<reference evidence="2 3" key="1">
    <citation type="submission" date="2018-06" db="EMBL/GenBank/DDBJ databases">
        <title>Genomic Encyclopedia of Archaeal and Bacterial Type Strains, Phase II (KMG-II): from individual species to whole genera.</title>
        <authorList>
            <person name="Goeker M."/>
        </authorList>
    </citation>
    <scope>NUCLEOTIDE SEQUENCE [LARGE SCALE GENOMIC DNA]</scope>
    <source>
        <strain evidence="2 3">DSM 13087</strain>
    </source>
</reference>
<evidence type="ECO:0000313" key="3">
    <source>
        <dbReference type="Proteomes" id="UP000249364"/>
    </source>
</evidence>
<dbReference type="InterPro" id="IPR010249">
    <property type="entry name" value="BchJ"/>
</dbReference>
<dbReference type="STRING" id="121821.GCA_001870675_01011"/>
<name>A0A2W7QDT8_9RHOB</name>
<gene>
    <name evidence="2" type="ORF">LY56_01600</name>
</gene>
<dbReference type="Gene3D" id="3.30.1380.20">
    <property type="entry name" value="Trafficking protein particle complex subunit 3"/>
    <property type="match status" value="1"/>
</dbReference>
<dbReference type="NCBIfam" id="TIGR02019">
    <property type="entry name" value="BchJ"/>
    <property type="match status" value="1"/>
</dbReference>
<dbReference type="Proteomes" id="UP000249364">
    <property type="component" value="Unassembled WGS sequence"/>
</dbReference>
<protein>
    <submittedName>
        <fullName evidence="2">Divinyl protochlorophyllide a 8-vinyl-reductase</fullName>
    </submittedName>
</protein>
<dbReference type="AlphaFoldDB" id="A0A2W7QDT8"/>
<dbReference type="RefSeq" id="WP_071469810.1">
    <property type="nucleotide sequence ID" value="NZ_MEHT01000018.1"/>
</dbReference>
<comment type="caution">
    <text evidence="2">The sequence shown here is derived from an EMBL/GenBank/DDBJ whole genome shotgun (WGS) entry which is preliminary data.</text>
</comment>
<keyword evidence="3" id="KW-1185">Reference proteome</keyword>
<dbReference type="PANTHER" id="PTHR35090">
    <property type="entry name" value="DNA-DIRECTED RNA POLYMERASE SUBUNIT I"/>
    <property type="match status" value="1"/>
</dbReference>